<protein>
    <recommendedName>
        <fullName evidence="3">DNA polymerase III subunit delta</fullName>
    </recommendedName>
</protein>
<dbReference type="OrthoDB" id="9811073at2"/>
<dbReference type="SUPFAM" id="SSF52540">
    <property type="entry name" value="P-loop containing nucleoside triphosphate hydrolases"/>
    <property type="match status" value="1"/>
</dbReference>
<dbReference type="AlphaFoldDB" id="A0A5C0UI58"/>
<evidence type="ECO:0008006" key="3">
    <source>
        <dbReference type="Google" id="ProtNLM"/>
    </source>
</evidence>
<dbReference type="PANTHER" id="PTHR11669:SF8">
    <property type="entry name" value="DNA POLYMERASE III SUBUNIT DELTA"/>
    <property type="match status" value="1"/>
</dbReference>
<organism evidence="1 2">
    <name type="scientific">Candidatus Sneabacter namystus</name>
    <dbReference type="NCBI Taxonomy" id="2601646"/>
    <lineage>
        <taxon>Bacteria</taxon>
        <taxon>Pseudomonadati</taxon>
        <taxon>Pseudomonadota</taxon>
        <taxon>Alphaproteobacteria</taxon>
        <taxon>Rickettsiales</taxon>
        <taxon>Rickettsiaceae</taxon>
        <taxon>Rickettsieae</taxon>
        <taxon>Candidatus Sneabacter</taxon>
    </lineage>
</organism>
<dbReference type="Gene3D" id="3.40.50.300">
    <property type="entry name" value="P-loop containing nucleotide triphosphate hydrolases"/>
    <property type="match status" value="1"/>
</dbReference>
<dbReference type="EMBL" id="CP043312">
    <property type="protein sequence ID" value="QEK39449.1"/>
    <property type="molecule type" value="Genomic_DNA"/>
</dbReference>
<keyword evidence="2" id="KW-1185">Reference proteome</keyword>
<evidence type="ECO:0000313" key="2">
    <source>
        <dbReference type="Proteomes" id="UP000323844"/>
    </source>
</evidence>
<dbReference type="GO" id="GO:0006261">
    <property type="term" value="P:DNA-templated DNA replication"/>
    <property type="evidence" value="ECO:0007669"/>
    <property type="project" value="TreeGrafter"/>
</dbReference>
<gene>
    <name evidence="1" type="ORF">FZC37_00640</name>
</gene>
<dbReference type="PANTHER" id="PTHR11669">
    <property type="entry name" value="REPLICATION FACTOR C / DNA POLYMERASE III GAMMA-TAU SUBUNIT"/>
    <property type="match status" value="1"/>
</dbReference>
<name>A0A5C0UI58_9RICK</name>
<dbReference type="InterPro" id="IPR050238">
    <property type="entry name" value="DNA_Rep/Repair_Clamp_Loader"/>
</dbReference>
<accession>A0A5C0UI58</accession>
<dbReference type="RefSeq" id="WP_148951810.1">
    <property type="nucleotide sequence ID" value="NZ_CP043312.1"/>
</dbReference>
<dbReference type="Pfam" id="PF13177">
    <property type="entry name" value="DNA_pol3_delta2"/>
    <property type="match status" value="1"/>
</dbReference>
<dbReference type="Proteomes" id="UP000323844">
    <property type="component" value="Chromosome"/>
</dbReference>
<evidence type="ECO:0000313" key="1">
    <source>
        <dbReference type="EMBL" id="QEK39449.1"/>
    </source>
</evidence>
<proteinExistence type="predicted"/>
<sequence>MLEKLEQMWAKNHMPHSILIQSSNYKGSTNTIKHFFSKISYSLDQDIHTESIVYVVQAERDKAFVTVNNIRAANLWLSKSSAHGKYKAIVVEEADKLSTEAANATLKTLEEPGENNYYFLITNTISQILKTIQSRCYSIEDIQLLDYEQSYTHFLSILKEKNIAHISKEVINPDFISYLTKLFGNWIKSYTGISQTLEEEKEIFKLMDLHSVQEALEKLQIIKTLHDGQKFFLNSEHLSALLLSHVFSK</sequence>
<reference evidence="1 2" key="1">
    <citation type="submission" date="2019-08" db="EMBL/GenBank/DDBJ databases">
        <title>Highly reduced genomes of protist endosymbionts show evolutionary convergence.</title>
        <authorList>
            <person name="George E."/>
            <person name="Husnik F."/>
            <person name="Tashyreva D."/>
            <person name="Prokopchuk G."/>
            <person name="Horak A."/>
            <person name="Kwong W.K."/>
            <person name="Lukes J."/>
            <person name="Keeling P.J."/>
        </authorList>
    </citation>
    <scope>NUCLEOTIDE SEQUENCE [LARGE SCALE GENOMIC DNA]</scope>
    <source>
        <strain evidence="1">1621</strain>
    </source>
</reference>
<dbReference type="InterPro" id="IPR027417">
    <property type="entry name" value="P-loop_NTPase"/>
</dbReference>
<dbReference type="KEGG" id="snay:FZC37_00640"/>